<dbReference type="OrthoDB" id="7065842at2"/>
<feature type="transmembrane region" description="Helical" evidence="6">
    <location>
        <begin position="340"/>
        <end position="361"/>
    </location>
</feature>
<keyword evidence="5 6" id="KW-0472">Membrane</keyword>
<feature type="transmembrane region" description="Helical" evidence="6">
    <location>
        <begin position="41"/>
        <end position="64"/>
    </location>
</feature>
<evidence type="ECO:0000256" key="2">
    <source>
        <dbReference type="ARBA" id="ARBA00022448"/>
    </source>
</evidence>
<dbReference type="Pfam" id="PF13520">
    <property type="entry name" value="AA_permease_2"/>
    <property type="match status" value="1"/>
</dbReference>
<feature type="transmembrane region" description="Helical" evidence="6">
    <location>
        <begin position="220"/>
        <end position="240"/>
    </location>
</feature>
<dbReference type="RefSeq" id="WP_108856520.1">
    <property type="nucleotide sequence ID" value="NZ_OMOI01000001.1"/>
</dbReference>
<feature type="transmembrane region" description="Helical" evidence="6">
    <location>
        <begin position="124"/>
        <end position="142"/>
    </location>
</feature>
<keyword evidence="2" id="KW-0813">Transport</keyword>
<feature type="transmembrane region" description="Helical" evidence="6">
    <location>
        <begin position="373"/>
        <end position="393"/>
    </location>
</feature>
<evidence type="ECO:0000313" key="8">
    <source>
        <dbReference type="Proteomes" id="UP000244911"/>
    </source>
</evidence>
<evidence type="ECO:0000256" key="1">
    <source>
        <dbReference type="ARBA" id="ARBA00004141"/>
    </source>
</evidence>
<dbReference type="GO" id="GO:0016020">
    <property type="term" value="C:membrane"/>
    <property type="evidence" value="ECO:0007669"/>
    <property type="project" value="UniProtKB-SubCell"/>
</dbReference>
<evidence type="ECO:0000256" key="3">
    <source>
        <dbReference type="ARBA" id="ARBA00022692"/>
    </source>
</evidence>
<keyword evidence="3 6" id="KW-0812">Transmembrane</keyword>
<dbReference type="PANTHER" id="PTHR43243">
    <property type="entry name" value="INNER MEMBRANE TRANSPORTER YGJI-RELATED"/>
    <property type="match status" value="1"/>
</dbReference>
<dbReference type="EMBL" id="OMOI01000001">
    <property type="protein sequence ID" value="SPF76527.1"/>
    <property type="molecule type" value="Genomic_DNA"/>
</dbReference>
<reference evidence="7 8" key="1">
    <citation type="submission" date="2018-03" db="EMBL/GenBank/DDBJ databases">
        <authorList>
            <person name="Keele B.F."/>
        </authorList>
    </citation>
    <scope>NUCLEOTIDE SEQUENCE [LARGE SCALE GENOMIC DNA]</scope>
    <source>
        <strain evidence="7 8">CECT 8811</strain>
    </source>
</reference>
<organism evidence="7 8">
    <name type="scientific">Aliiroseovarius pelagivivens</name>
    <dbReference type="NCBI Taxonomy" id="1639690"/>
    <lineage>
        <taxon>Bacteria</taxon>
        <taxon>Pseudomonadati</taxon>
        <taxon>Pseudomonadota</taxon>
        <taxon>Alphaproteobacteria</taxon>
        <taxon>Rhodobacterales</taxon>
        <taxon>Paracoccaceae</taxon>
        <taxon>Aliiroseovarius</taxon>
    </lineage>
</organism>
<comment type="subcellular location">
    <subcellularLocation>
        <location evidence="1">Membrane</location>
        <topology evidence="1">Multi-pass membrane protein</topology>
    </subcellularLocation>
</comment>
<dbReference type="InterPro" id="IPR002293">
    <property type="entry name" value="AA/rel_permease1"/>
</dbReference>
<gene>
    <name evidence="7" type="primary">yhdG</name>
    <name evidence="7" type="ORF">ALP8811_01535</name>
</gene>
<keyword evidence="4 6" id="KW-1133">Transmembrane helix</keyword>
<evidence type="ECO:0000256" key="4">
    <source>
        <dbReference type="ARBA" id="ARBA00022989"/>
    </source>
</evidence>
<dbReference type="Gene3D" id="1.20.1740.10">
    <property type="entry name" value="Amino acid/polyamine transporter I"/>
    <property type="match status" value="1"/>
</dbReference>
<evidence type="ECO:0000256" key="6">
    <source>
        <dbReference type="SAM" id="Phobius"/>
    </source>
</evidence>
<dbReference type="AlphaFoldDB" id="A0A2R8AKW5"/>
<protein>
    <submittedName>
        <fullName evidence="7">Putative amino acid permease YhdG</fullName>
    </submittedName>
</protein>
<evidence type="ECO:0000256" key="5">
    <source>
        <dbReference type="ARBA" id="ARBA00023136"/>
    </source>
</evidence>
<dbReference type="PIRSF" id="PIRSF006060">
    <property type="entry name" value="AA_transporter"/>
    <property type="match status" value="1"/>
</dbReference>
<keyword evidence="8" id="KW-1185">Reference proteome</keyword>
<name>A0A2R8AKW5_9RHOB</name>
<feature type="transmembrane region" description="Helical" evidence="6">
    <location>
        <begin position="85"/>
        <end position="104"/>
    </location>
</feature>
<dbReference type="GO" id="GO:0015171">
    <property type="term" value="F:amino acid transmembrane transporter activity"/>
    <property type="evidence" value="ECO:0007669"/>
    <property type="project" value="TreeGrafter"/>
</dbReference>
<feature type="transmembrane region" description="Helical" evidence="6">
    <location>
        <begin position="268"/>
        <end position="294"/>
    </location>
</feature>
<dbReference type="PANTHER" id="PTHR43243:SF4">
    <property type="entry name" value="CATIONIC AMINO ACID TRANSPORTER 4"/>
    <property type="match status" value="1"/>
</dbReference>
<dbReference type="Proteomes" id="UP000244911">
    <property type="component" value="Unassembled WGS sequence"/>
</dbReference>
<feature type="transmembrane region" description="Helical" evidence="6">
    <location>
        <begin position="315"/>
        <end position="334"/>
    </location>
</feature>
<sequence>MKPAPLKRNLGLGLLTMYGVGVMVGAGIYVLVGAVAAEAGIWAPLAFLLAGLIAAPSALSYAELSSRIPEASGEAAYVEKGLNSHLLAVLIGLAIVLAGTVSAAAVLRGGVGYLTALVDIPSEWAIIGIGIALTLVALIGVLESLSLAAIFTVVEVLGLIAVVYAGFTAPPVAMLTDLPEIYWPGVAGAAALAFFAFIGFEDMVNMAEEAKDPTHTVPRAILIALVVTTLLYALVSYAAVRAVPVDALASSGRPLVLVWESSLSASPAVLGAIAVVAALNGVLAQIVMAARVLFGLGRREKLLSYFYRAHPRFGTPVLATVLLGAGVIGAALALPVSELAAVTSTVLLIVFAVVNIALIALKRKAPKAPFRTAVWVPWLGLIGALTALAASFLTGATH</sequence>
<feature type="transmembrane region" description="Helical" evidence="6">
    <location>
        <begin position="12"/>
        <end position="35"/>
    </location>
</feature>
<feature type="transmembrane region" description="Helical" evidence="6">
    <location>
        <begin position="149"/>
        <end position="169"/>
    </location>
</feature>
<accession>A0A2R8AKW5</accession>
<proteinExistence type="predicted"/>
<feature type="transmembrane region" description="Helical" evidence="6">
    <location>
        <begin position="181"/>
        <end position="200"/>
    </location>
</feature>
<evidence type="ECO:0000313" key="7">
    <source>
        <dbReference type="EMBL" id="SPF76527.1"/>
    </source>
</evidence>